<evidence type="ECO:0000313" key="4">
    <source>
        <dbReference type="Proteomes" id="UP000281647"/>
    </source>
</evidence>
<keyword evidence="4" id="KW-1185">Reference proteome</keyword>
<dbReference type="SUPFAM" id="SSF82171">
    <property type="entry name" value="DPP6 N-terminal domain-like"/>
    <property type="match status" value="1"/>
</dbReference>
<feature type="domain" description="Rcc01698-like C-terminal" evidence="2">
    <location>
        <begin position="850"/>
        <end position="948"/>
    </location>
</feature>
<organism evidence="3 4">
    <name type="scientific">Borborobacter arsenicus</name>
    <dbReference type="NCBI Taxonomy" id="1851146"/>
    <lineage>
        <taxon>Bacteria</taxon>
        <taxon>Pseudomonadati</taxon>
        <taxon>Pseudomonadota</taxon>
        <taxon>Alphaproteobacteria</taxon>
        <taxon>Hyphomicrobiales</taxon>
        <taxon>Phyllobacteriaceae</taxon>
        <taxon>Borborobacter</taxon>
    </lineage>
</organism>
<feature type="domain" description="Tip attachment protein J" evidence="1">
    <location>
        <begin position="584"/>
        <end position="744"/>
    </location>
</feature>
<proteinExistence type="predicted"/>
<dbReference type="EMBL" id="RKST01000008">
    <property type="protein sequence ID" value="RUM97920.1"/>
    <property type="molecule type" value="Genomic_DNA"/>
</dbReference>
<gene>
    <name evidence="3" type="ORF">EET67_09910</name>
</gene>
<protein>
    <submittedName>
        <fullName evidence="3">Uncharacterized protein</fullName>
    </submittedName>
</protein>
<comment type="caution">
    <text evidence="3">The sequence shown here is derived from an EMBL/GenBank/DDBJ whole genome shotgun (WGS) entry which is preliminary data.</text>
</comment>
<evidence type="ECO:0000259" key="1">
    <source>
        <dbReference type="Pfam" id="PF13550"/>
    </source>
</evidence>
<dbReference type="AlphaFoldDB" id="A0A432V713"/>
<evidence type="ECO:0000313" key="3">
    <source>
        <dbReference type="EMBL" id="RUM97920.1"/>
    </source>
</evidence>
<dbReference type="Pfam" id="PF13550">
    <property type="entry name" value="Phage-tail_3"/>
    <property type="match status" value="1"/>
</dbReference>
<dbReference type="InterPro" id="IPR032876">
    <property type="entry name" value="J_dom"/>
</dbReference>
<dbReference type="RefSeq" id="WP_128626791.1">
    <property type="nucleotide sequence ID" value="NZ_RKST01000008.1"/>
</dbReference>
<dbReference type="Proteomes" id="UP000281647">
    <property type="component" value="Unassembled WGS sequence"/>
</dbReference>
<dbReference type="Pfam" id="PF23666">
    <property type="entry name" value="Rcc01698_C"/>
    <property type="match status" value="1"/>
</dbReference>
<dbReference type="InterPro" id="IPR056490">
    <property type="entry name" value="Rcc01698_C"/>
</dbReference>
<sequence>MSSVWFAQGIGFKKPSWGGFAVSAPPVEEPAAPSPAQPFAGKALGRQIPIVIGTGKVDGIPVIGGARTVSKVTGYETVPAEWNGLTSGFGPSTKQVPITTTETVAALGYLLAYDPFERGYELVRLEVDDEVVFDAENGIGASETFRFYGGRQTTVDPIAAGVIGVNAGSWQNFVMIYLDGYEADQAPSVKAVTSNAATASGGNQVVAWTGQAPSSMDQYSAGYQSAYDPIDGVIYQLLTGTEIAGISSVYLVVLDIETHSERYRVPLADSSDYVSGTPFAQALPGSGYLVVRLAVGSEAASPTRVYDTLTGEIVAEWREDASESIDWVESARFENKWLMAGFDRDASGGFSGIFAVNDLTAGTIEATRLSSFGFIQASVGRSLSGSQSFFVARSDGVHEVTFDGDQWATDIVFTPNGTLTGLHYDSQTGYLIVAETIGGTHNIRYVNVDTGAILNNLTPAVPYFFGENTYTKNLFPRSGSVLMFDGGSDVYRLDIAARSISLFADNDLSGFNIGFFDQSRFSHIHGFGDTKWTVYALPNTIPGAISLQSMLTDIMSLGGYSPDELIFEGFSGLTVYGYVFHNDGPIRSAVQALADIYNFSFSDTGSGFYFKKAPTDGGFVADAALTLDDLVPGKDAAVETTDEADIRTPARLELEYISKEGGYQAMPVSFTMPAITNSQTAVKLSTPLVLPDADAARFVAEKFFDLQQRRREHSFSVTGKPTFVPGDVLTVPSGSTTFTVQVESVVLDPRSMVLEIEARDFQIDVSTTVEAVSLTPFGLATVTLQTQYIHLDIPLVRYSDDLGGAGLVQYGVIAARGQDNWGGGVLYRGETASGLTAQIDQAPHDGLIAICTTALPAPAALFCSDEVSTVTVRPVSGDIALLVSKTEAEVLEGANLAWIGRDGRWEGIGFRIVTDNGDGTYTLSGLTVRGYRGSEVHAGSHVAGDYFILHSPDWVHRLNHPVSDLDQTRYYKAIGLNADPAGGVVLPHVVSGAAETPYAPVNLSAQISGSDIVLGWDHRSRRSAWEFFESSPDSGEASLSFEIDIIDGSTVKRTLTAATNAKTYAAADITADWGTMPASLKFRVHQISAAVGRGAMAEKTATL</sequence>
<accession>A0A432V713</accession>
<evidence type="ECO:0000259" key="2">
    <source>
        <dbReference type="Pfam" id="PF23666"/>
    </source>
</evidence>
<name>A0A432V713_9HYPH</name>
<dbReference type="OrthoDB" id="8081904at2"/>
<reference evidence="3 4" key="1">
    <citation type="submission" date="2018-11" db="EMBL/GenBank/DDBJ databases">
        <title>Pseudaminobacter arsenicus sp. nov., an arsenic-resistant bacterium isolated from arsenic-rich aquifers.</title>
        <authorList>
            <person name="Mu Y."/>
        </authorList>
    </citation>
    <scope>NUCLEOTIDE SEQUENCE [LARGE SCALE GENOMIC DNA]</scope>
    <source>
        <strain evidence="3 4">CB3</strain>
    </source>
</reference>